<dbReference type="PANTHER" id="PTHR37023">
    <property type="entry name" value="TRANSPOSASE"/>
    <property type="match status" value="1"/>
</dbReference>
<dbReference type="AlphaFoldDB" id="A0A510KNB8"/>
<dbReference type="PANTHER" id="PTHR37023:SF1">
    <property type="entry name" value="ISSOD25 TRANSPOSASE TNPA_ISSOD25"/>
    <property type="match status" value="1"/>
</dbReference>
<dbReference type="InterPro" id="IPR026889">
    <property type="entry name" value="Zn_Tnp"/>
</dbReference>
<evidence type="ECO:0000259" key="2">
    <source>
        <dbReference type="Pfam" id="PF14319"/>
    </source>
</evidence>
<proteinExistence type="predicted"/>
<gene>
    <name evidence="3" type="ORF">JMUB3935_2216</name>
</gene>
<keyword evidence="1" id="KW-0472">Membrane</keyword>
<dbReference type="Proteomes" id="UP000321378">
    <property type="component" value="Chromosome"/>
</dbReference>
<name>A0A510KNB8_9FUSO</name>
<accession>A0A510KNB8</accession>
<feature type="transmembrane region" description="Helical" evidence="1">
    <location>
        <begin position="186"/>
        <end position="206"/>
    </location>
</feature>
<keyword evidence="1" id="KW-0812">Transmembrane</keyword>
<organism evidence="3 4">
    <name type="scientific">Leptotrichia trevisanii</name>
    <dbReference type="NCBI Taxonomy" id="109328"/>
    <lineage>
        <taxon>Bacteria</taxon>
        <taxon>Fusobacteriati</taxon>
        <taxon>Fusobacteriota</taxon>
        <taxon>Fusobacteriia</taxon>
        <taxon>Fusobacteriales</taxon>
        <taxon>Leptotrichiaceae</taxon>
        <taxon>Leptotrichia</taxon>
    </lineage>
</organism>
<evidence type="ECO:0000313" key="3">
    <source>
        <dbReference type="EMBL" id="BBM53229.1"/>
    </source>
</evidence>
<sequence length="208" mass="24615">MSQDWDTKRLEENKKSRIEIRLIFLYNIFMINITQNKLKYIFSNNNILLDSLKFCKKNNIGDSHLEHIKLSIDKFLACRDISKGFVKFKCPHCPVTHLFPITCKSKLCPSCGYKYSRTWTENIQKHILNIEHRHVLFTVPQECRKFFFYDRSLLSKLSAAVNQVFKFIFHNISRKRKRKFLDIPDITLLTPILYITASFLSFILLAGT</sequence>
<evidence type="ECO:0000256" key="1">
    <source>
        <dbReference type="SAM" id="Phobius"/>
    </source>
</evidence>
<dbReference type="EMBL" id="AP019840">
    <property type="protein sequence ID" value="BBM53229.1"/>
    <property type="molecule type" value="Genomic_DNA"/>
</dbReference>
<dbReference type="Pfam" id="PF14319">
    <property type="entry name" value="Zn_Tnp_IS91"/>
    <property type="match status" value="1"/>
</dbReference>
<evidence type="ECO:0000313" key="4">
    <source>
        <dbReference type="Proteomes" id="UP000321378"/>
    </source>
</evidence>
<reference evidence="3 4" key="1">
    <citation type="submission" date="2019-07" db="EMBL/GenBank/DDBJ databases">
        <title>Complete Genome Sequence of Leptotrichia trevisanii Strain JMUB3935.</title>
        <authorList>
            <person name="Watanabe S."/>
            <person name="Cui L."/>
        </authorList>
    </citation>
    <scope>NUCLEOTIDE SEQUENCE [LARGE SCALE GENOMIC DNA]</scope>
    <source>
        <strain evidence="3 4">JMUB3935</strain>
    </source>
</reference>
<protein>
    <recommendedName>
        <fullName evidence="2">Transposase zinc-binding domain-containing protein</fullName>
    </recommendedName>
</protein>
<keyword evidence="1" id="KW-1133">Transmembrane helix</keyword>
<feature type="domain" description="Transposase zinc-binding" evidence="2">
    <location>
        <begin position="63"/>
        <end position="139"/>
    </location>
</feature>